<accession>A0A1H9D705</accession>
<name>A0A1H9D705_9FLAO</name>
<organism evidence="1 2">
    <name type="scientific">Flavobacterium urocaniciphilum</name>
    <dbReference type="NCBI Taxonomy" id="1299341"/>
    <lineage>
        <taxon>Bacteria</taxon>
        <taxon>Pseudomonadati</taxon>
        <taxon>Bacteroidota</taxon>
        <taxon>Flavobacteriia</taxon>
        <taxon>Flavobacteriales</taxon>
        <taxon>Flavobacteriaceae</taxon>
        <taxon>Flavobacterium</taxon>
    </lineage>
</organism>
<dbReference type="Proteomes" id="UP000198648">
    <property type="component" value="Unassembled WGS sequence"/>
</dbReference>
<protein>
    <submittedName>
        <fullName evidence="1">Uncharacterized protein</fullName>
    </submittedName>
</protein>
<dbReference type="EMBL" id="FOEI01000006">
    <property type="protein sequence ID" value="SEQ08643.1"/>
    <property type="molecule type" value="Genomic_DNA"/>
</dbReference>
<proteinExistence type="predicted"/>
<gene>
    <name evidence="1" type="ORF">SAMN05444005_10640</name>
</gene>
<reference evidence="1 2" key="1">
    <citation type="submission" date="2016-10" db="EMBL/GenBank/DDBJ databases">
        <authorList>
            <person name="de Groot N.N."/>
        </authorList>
    </citation>
    <scope>NUCLEOTIDE SEQUENCE [LARGE SCALE GENOMIC DNA]</scope>
    <source>
        <strain evidence="1 2">DSM 27078</strain>
    </source>
</reference>
<evidence type="ECO:0000313" key="1">
    <source>
        <dbReference type="EMBL" id="SEQ08643.1"/>
    </source>
</evidence>
<dbReference type="AlphaFoldDB" id="A0A1H9D705"/>
<dbReference type="STRING" id="1299341.SAMN05444005_10640"/>
<evidence type="ECO:0000313" key="2">
    <source>
        <dbReference type="Proteomes" id="UP000198648"/>
    </source>
</evidence>
<sequence>MSNITKHTLKKIILYIFLIIGLNGFSQESNQLIKLLTEKFPVKESFVADGIWIYHSEFNKPKKLEMPFIQSNLTNYELYSVKITNYLDYHVNDCDCLILFDKSKNTINFAPPLWYSGLEKDFYKNFIGIKFKDISEIEKFVKEFQSIILYGTNETIDNTSINSENVTFDMFRVVENGAYRKIKIVFDKMDLKEIIDLNPETLEIHDIIK</sequence>
<keyword evidence="2" id="KW-1185">Reference proteome</keyword>